<evidence type="ECO:0000313" key="2">
    <source>
        <dbReference type="EMBL" id="BCJ28717.1"/>
    </source>
</evidence>
<name>A0A810L0J0_9ACTN</name>
<reference evidence="2" key="1">
    <citation type="submission" date="2020-08" db="EMBL/GenBank/DDBJ databases">
        <title>Whole genome shotgun sequence of Actinocatenispora sera NBRC 101916.</title>
        <authorList>
            <person name="Komaki H."/>
            <person name="Tamura T."/>
        </authorList>
    </citation>
    <scope>NUCLEOTIDE SEQUENCE</scope>
    <source>
        <strain evidence="2">NBRC 101916</strain>
    </source>
</reference>
<gene>
    <name evidence="2" type="ORF">Asera_28250</name>
</gene>
<keyword evidence="3" id="KW-1185">Reference proteome</keyword>
<protein>
    <recommendedName>
        <fullName evidence="1">PIN like domain-containing protein</fullName>
    </recommendedName>
</protein>
<dbReference type="EMBL" id="AP023354">
    <property type="protein sequence ID" value="BCJ28717.1"/>
    <property type="molecule type" value="Genomic_DNA"/>
</dbReference>
<dbReference type="Pfam" id="PF18476">
    <property type="entry name" value="PIN_8"/>
    <property type="match status" value="1"/>
</dbReference>
<evidence type="ECO:0000259" key="1">
    <source>
        <dbReference type="Pfam" id="PF18476"/>
    </source>
</evidence>
<proteinExistence type="predicted"/>
<dbReference type="Proteomes" id="UP000680750">
    <property type="component" value="Chromosome"/>
</dbReference>
<dbReference type="AlphaFoldDB" id="A0A810L0J0"/>
<accession>A0A810L0J0</accession>
<dbReference type="OrthoDB" id="9182727at2"/>
<dbReference type="InterPro" id="IPR041578">
    <property type="entry name" value="PIN_8"/>
</dbReference>
<evidence type="ECO:0000313" key="3">
    <source>
        <dbReference type="Proteomes" id="UP000680750"/>
    </source>
</evidence>
<organism evidence="2 3">
    <name type="scientific">Actinocatenispora sera</name>
    <dbReference type="NCBI Taxonomy" id="390989"/>
    <lineage>
        <taxon>Bacteria</taxon>
        <taxon>Bacillati</taxon>
        <taxon>Actinomycetota</taxon>
        <taxon>Actinomycetes</taxon>
        <taxon>Micromonosporales</taxon>
        <taxon>Micromonosporaceae</taxon>
        <taxon>Actinocatenispora</taxon>
    </lineage>
</organism>
<dbReference type="RefSeq" id="WP_030449655.1">
    <property type="nucleotide sequence ID" value="NZ_AP023354.1"/>
</dbReference>
<feature type="domain" description="PIN like" evidence="1">
    <location>
        <begin position="31"/>
        <end position="258"/>
    </location>
</feature>
<dbReference type="KEGG" id="aser:Asera_28250"/>
<sequence>MSEPRALDHGFDGHIPQTDRDVVEALTTGLLSLDANVLLNFYRYSPKARDALVEVLSAAGDRVWVSHQAAKEFWRNRCATIDQRNEATKQVHSALDKSRRSLLDAVDSWAKQTAVSEEVKRQVHDVLASGLARASEIVEEETSGAGAITHRPDSDSVLETLRALLTANVGPPLDPTEHDAALAEGARRAKERIPPGYRDAEKLQDGGPDGASGDYLVWLQSKREAERRHLPLVIITGDEKEDWWWRHRSLLMGPRVELVTEFAQISGNRLYMLRPVQLIEHAAALAVTVSPEAATDVARAETEIRRSRWNRRAVVELLRRLDTEGREQADVIRFAADRGGVITRDEIYQVCGYDKERMLRGFTKPTTRVTHALQDEGFLDGPVEPVLTPQYDTGVTAVRFEIPLDVVEILSDDDG</sequence>